<protein>
    <submittedName>
        <fullName evidence="1">Uncharacterized protein</fullName>
    </submittedName>
</protein>
<dbReference type="EMBL" id="CP097478">
    <property type="protein sequence ID" value="USS93688.1"/>
    <property type="molecule type" value="Genomic_DNA"/>
</dbReference>
<evidence type="ECO:0000313" key="2">
    <source>
        <dbReference type="Proteomes" id="UP001057532"/>
    </source>
</evidence>
<organism evidence="1 2">
    <name type="scientific">Fructilactobacillus ixorae</name>
    <dbReference type="NCBI Taxonomy" id="1750535"/>
    <lineage>
        <taxon>Bacteria</taxon>
        <taxon>Bacillati</taxon>
        <taxon>Bacillota</taxon>
        <taxon>Bacilli</taxon>
        <taxon>Lactobacillales</taxon>
        <taxon>Lactobacillaceae</taxon>
        <taxon>Fructilactobacillus</taxon>
    </lineage>
</organism>
<name>A0ABY5C783_9LACO</name>
<dbReference type="Proteomes" id="UP001057532">
    <property type="component" value="Chromosome"/>
</dbReference>
<proteinExistence type="predicted"/>
<dbReference type="RefSeq" id="WP_252780569.1">
    <property type="nucleotide sequence ID" value="NZ_CP097478.1"/>
</dbReference>
<accession>A0ABY5C783</accession>
<evidence type="ECO:0000313" key="1">
    <source>
        <dbReference type="EMBL" id="USS93688.1"/>
    </source>
</evidence>
<keyword evidence="2" id="KW-1185">Reference proteome</keyword>
<sequence>METRVKKQHRKTLKKFLLGLLFVIPVAFLVGYEIAQSGYHNDKTGKIIDVATGQEATEAEKNEFMQNQEAQLDYLKRANEKIN</sequence>
<gene>
    <name evidence="1" type="ORF">M8332_02220</name>
</gene>
<reference evidence="1" key="1">
    <citation type="submission" date="2022-05" db="EMBL/GenBank/DDBJ databases">
        <authorList>
            <person name="Oliphant S.A."/>
            <person name="Watson-Haigh N.S."/>
            <person name="Sumby K.M."/>
            <person name="Gardner J.M."/>
            <person name="Jiranek V."/>
        </authorList>
    </citation>
    <scope>NUCLEOTIDE SEQUENCE</scope>
    <source>
        <strain evidence="1">Ru20-1</strain>
    </source>
</reference>